<sequence length="82" mass="9479">MYECSEYRKYLQGFDGGLMEDFANYDKEQSNLVCQEIEYVKNKIENAFDDSIDALIIELSLLSDPLFSILNNLRGNRSISLN</sequence>
<name>A0A397VVZ5_9GLOM</name>
<evidence type="ECO:0000313" key="2">
    <source>
        <dbReference type="Proteomes" id="UP000266673"/>
    </source>
</evidence>
<proteinExistence type="predicted"/>
<protein>
    <submittedName>
        <fullName evidence="1">Uncharacterized protein</fullName>
    </submittedName>
</protein>
<gene>
    <name evidence="1" type="ORF">C2G38_2164749</name>
</gene>
<keyword evidence="2" id="KW-1185">Reference proteome</keyword>
<comment type="caution">
    <text evidence="1">The sequence shown here is derived from an EMBL/GenBank/DDBJ whole genome shotgun (WGS) entry which is preliminary data.</text>
</comment>
<dbReference type="AlphaFoldDB" id="A0A397VVZ5"/>
<dbReference type="Proteomes" id="UP000266673">
    <property type="component" value="Unassembled WGS sequence"/>
</dbReference>
<evidence type="ECO:0000313" key="1">
    <source>
        <dbReference type="EMBL" id="RIB25932.1"/>
    </source>
</evidence>
<organism evidence="1 2">
    <name type="scientific">Gigaspora rosea</name>
    <dbReference type="NCBI Taxonomy" id="44941"/>
    <lineage>
        <taxon>Eukaryota</taxon>
        <taxon>Fungi</taxon>
        <taxon>Fungi incertae sedis</taxon>
        <taxon>Mucoromycota</taxon>
        <taxon>Glomeromycotina</taxon>
        <taxon>Glomeromycetes</taxon>
        <taxon>Diversisporales</taxon>
        <taxon>Gigasporaceae</taxon>
        <taxon>Gigaspora</taxon>
    </lineage>
</organism>
<accession>A0A397VVZ5</accession>
<reference evidence="1 2" key="1">
    <citation type="submission" date="2018-06" db="EMBL/GenBank/DDBJ databases">
        <title>Comparative genomics reveals the genomic features of Rhizophagus irregularis, R. cerebriforme, R. diaphanum and Gigaspora rosea, and their symbiotic lifestyle signature.</title>
        <authorList>
            <person name="Morin E."/>
            <person name="San Clemente H."/>
            <person name="Chen E.C.H."/>
            <person name="De La Providencia I."/>
            <person name="Hainaut M."/>
            <person name="Kuo A."/>
            <person name="Kohler A."/>
            <person name="Murat C."/>
            <person name="Tang N."/>
            <person name="Roy S."/>
            <person name="Loubradou J."/>
            <person name="Henrissat B."/>
            <person name="Grigoriev I.V."/>
            <person name="Corradi N."/>
            <person name="Roux C."/>
            <person name="Martin F.M."/>
        </authorList>
    </citation>
    <scope>NUCLEOTIDE SEQUENCE [LARGE SCALE GENOMIC DNA]</scope>
    <source>
        <strain evidence="1 2">DAOM 194757</strain>
    </source>
</reference>
<dbReference type="EMBL" id="QKWP01000156">
    <property type="protein sequence ID" value="RIB25932.1"/>
    <property type="molecule type" value="Genomic_DNA"/>
</dbReference>